<protein>
    <recommendedName>
        <fullName evidence="1">NmrA-like domain-containing protein</fullName>
    </recommendedName>
</protein>
<evidence type="ECO:0000259" key="1">
    <source>
        <dbReference type="Pfam" id="PF05368"/>
    </source>
</evidence>
<reference evidence="2 3" key="1">
    <citation type="submission" date="2013-09" db="EMBL/GenBank/DDBJ databases">
        <title>Genome sequencing of Phaeobacter antarcticus sp. nov. SM1211.</title>
        <authorList>
            <person name="Zhang X.-Y."/>
            <person name="Liu C."/>
            <person name="Chen X.-L."/>
            <person name="Xie B.-B."/>
            <person name="Qin Q.-L."/>
            <person name="Rong J.-C."/>
            <person name="Zhang Y.-Z."/>
        </authorList>
    </citation>
    <scope>NUCLEOTIDE SEQUENCE [LARGE SCALE GENOMIC DNA]</scope>
    <source>
        <strain evidence="2 3">SM1211</strain>
    </source>
</reference>
<dbReference type="Pfam" id="PF05368">
    <property type="entry name" value="NmrA"/>
    <property type="match status" value="1"/>
</dbReference>
<keyword evidence="3" id="KW-1185">Reference proteome</keyword>
<dbReference type="InterPro" id="IPR052718">
    <property type="entry name" value="NmrA-type_oxidoreductase"/>
</dbReference>
<evidence type="ECO:0000313" key="2">
    <source>
        <dbReference type="EMBL" id="PIL20290.1"/>
    </source>
</evidence>
<dbReference type="Gene3D" id="3.40.50.720">
    <property type="entry name" value="NAD(P)-binding Rossmann-like Domain"/>
    <property type="match status" value="1"/>
</dbReference>
<evidence type="ECO:0000313" key="3">
    <source>
        <dbReference type="Proteomes" id="UP000231259"/>
    </source>
</evidence>
<name>A0A2G8RFG7_9RHOB</name>
<dbReference type="SUPFAM" id="SSF51735">
    <property type="entry name" value="NAD(P)-binding Rossmann-fold domains"/>
    <property type="match status" value="1"/>
</dbReference>
<dbReference type="InterPro" id="IPR036291">
    <property type="entry name" value="NAD(P)-bd_dom_sf"/>
</dbReference>
<dbReference type="OrthoDB" id="7771794at2"/>
<sequence>MIAVTGATGQLGRHVITALLERTKAETIVAAVRRPEAAKDLAALGVAVREADYDRPETLAAAFAGVETVLLISSSEVGKRVPQHQAVIDAAKAAGVTRIVYTSLLGAPQSVLMLGEEHRATEAALAASGLEVVLLRNGWYLENYESAVGMALEHGAVLGAAQEGRVSAASRKDYAEAAAVVLTRDDIAPGTVYELAGDVGFTMSGLAAEIAAQSGKEVAYVDMPQEVYAAKLKEFGLPEGLAEMLADSDAGLAKGGLYGDSGDLAKLIGRPTTPLADFVAATLKA</sequence>
<dbReference type="InterPro" id="IPR008030">
    <property type="entry name" value="NmrA-like"/>
</dbReference>
<dbReference type="AlphaFoldDB" id="A0A2G8RFG7"/>
<dbReference type="Gene3D" id="3.90.25.10">
    <property type="entry name" value="UDP-galactose 4-epimerase, domain 1"/>
    <property type="match status" value="1"/>
</dbReference>
<dbReference type="Proteomes" id="UP000231259">
    <property type="component" value="Unassembled WGS sequence"/>
</dbReference>
<organism evidence="2 3">
    <name type="scientific">Puniceibacterium antarcticum</name>
    <dbReference type="NCBI Taxonomy" id="1206336"/>
    <lineage>
        <taxon>Bacteria</taxon>
        <taxon>Pseudomonadati</taxon>
        <taxon>Pseudomonadota</taxon>
        <taxon>Alphaproteobacteria</taxon>
        <taxon>Rhodobacterales</taxon>
        <taxon>Paracoccaceae</taxon>
        <taxon>Puniceibacterium</taxon>
    </lineage>
</organism>
<dbReference type="PANTHER" id="PTHR47129">
    <property type="entry name" value="QUINONE OXIDOREDUCTASE 2"/>
    <property type="match status" value="1"/>
</dbReference>
<gene>
    <name evidence="2" type="ORF">P775_10085</name>
</gene>
<dbReference type="CDD" id="cd05269">
    <property type="entry name" value="TMR_SDR_a"/>
    <property type="match status" value="1"/>
</dbReference>
<dbReference type="EMBL" id="AWWI01000064">
    <property type="protein sequence ID" value="PIL20290.1"/>
    <property type="molecule type" value="Genomic_DNA"/>
</dbReference>
<comment type="caution">
    <text evidence="2">The sequence shown here is derived from an EMBL/GenBank/DDBJ whole genome shotgun (WGS) entry which is preliminary data.</text>
</comment>
<proteinExistence type="predicted"/>
<feature type="domain" description="NmrA-like" evidence="1">
    <location>
        <begin position="2"/>
        <end position="248"/>
    </location>
</feature>
<dbReference type="PANTHER" id="PTHR47129:SF1">
    <property type="entry name" value="NMRA-LIKE DOMAIN-CONTAINING PROTEIN"/>
    <property type="match status" value="1"/>
</dbReference>
<dbReference type="RefSeq" id="WP_099910793.1">
    <property type="nucleotide sequence ID" value="NZ_AWWI01000064.1"/>
</dbReference>
<accession>A0A2G8RFG7</accession>